<gene>
    <name evidence="3" type="ORF">QVD17_30333</name>
</gene>
<dbReference type="InterPro" id="IPR008906">
    <property type="entry name" value="HATC_C_dom"/>
</dbReference>
<dbReference type="InterPro" id="IPR012337">
    <property type="entry name" value="RNaseH-like_sf"/>
</dbReference>
<accession>A0AAD8NN64</accession>
<feature type="region of interest" description="Disordered" evidence="1">
    <location>
        <begin position="90"/>
        <end position="120"/>
    </location>
</feature>
<sequence>MTLIVLIYWLGGKESEFPVLYAMTRDLLSSQVSTVASESAFSTCGRVISLRRTRLSPEAVEMCICLIDHLDTVNRIQHLTNLEDDIEPKSKIHDEEVEEGLSSRISDEELKEDAKKKRKK</sequence>
<dbReference type="EMBL" id="JAUHHV010000008">
    <property type="protein sequence ID" value="KAK1414586.1"/>
    <property type="molecule type" value="Genomic_DNA"/>
</dbReference>
<dbReference type="SUPFAM" id="SSF53098">
    <property type="entry name" value="Ribonuclease H-like"/>
    <property type="match status" value="1"/>
</dbReference>
<organism evidence="3 4">
    <name type="scientific">Tagetes erecta</name>
    <name type="common">African marigold</name>
    <dbReference type="NCBI Taxonomy" id="13708"/>
    <lineage>
        <taxon>Eukaryota</taxon>
        <taxon>Viridiplantae</taxon>
        <taxon>Streptophyta</taxon>
        <taxon>Embryophyta</taxon>
        <taxon>Tracheophyta</taxon>
        <taxon>Spermatophyta</taxon>
        <taxon>Magnoliopsida</taxon>
        <taxon>eudicotyledons</taxon>
        <taxon>Gunneridae</taxon>
        <taxon>Pentapetalae</taxon>
        <taxon>asterids</taxon>
        <taxon>campanulids</taxon>
        <taxon>Asterales</taxon>
        <taxon>Asteraceae</taxon>
        <taxon>Asteroideae</taxon>
        <taxon>Heliantheae alliance</taxon>
        <taxon>Tageteae</taxon>
        <taxon>Tagetes</taxon>
    </lineage>
</organism>
<protein>
    <recommendedName>
        <fullName evidence="2">HAT C-terminal dimerisation domain-containing protein</fullName>
    </recommendedName>
</protein>
<feature type="domain" description="HAT C-terminal dimerisation" evidence="2">
    <location>
        <begin position="5"/>
        <end position="67"/>
    </location>
</feature>
<evidence type="ECO:0000313" key="4">
    <source>
        <dbReference type="Proteomes" id="UP001229421"/>
    </source>
</evidence>
<dbReference type="PANTHER" id="PTHR23272:SF190">
    <property type="entry name" value="ZINC FINGER, BED-TYPE-RELATED"/>
    <property type="match status" value="1"/>
</dbReference>
<evidence type="ECO:0000256" key="1">
    <source>
        <dbReference type="SAM" id="MobiDB-lite"/>
    </source>
</evidence>
<dbReference type="PANTHER" id="PTHR23272">
    <property type="entry name" value="BED FINGER-RELATED"/>
    <property type="match status" value="1"/>
</dbReference>
<evidence type="ECO:0000313" key="3">
    <source>
        <dbReference type="EMBL" id="KAK1414586.1"/>
    </source>
</evidence>
<name>A0AAD8NN64_TARER</name>
<proteinExistence type="predicted"/>
<dbReference type="GO" id="GO:0046983">
    <property type="term" value="F:protein dimerization activity"/>
    <property type="evidence" value="ECO:0007669"/>
    <property type="project" value="InterPro"/>
</dbReference>
<dbReference type="AlphaFoldDB" id="A0AAD8NN64"/>
<dbReference type="Proteomes" id="UP001229421">
    <property type="component" value="Unassembled WGS sequence"/>
</dbReference>
<keyword evidence="4" id="KW-1185">Reference proteome</keyword>
<feature type="compositionally biased region" description="Basic and acidic residues" evidence="1">
    <location>
        <begin position="105"/>
        <end position="120"/>
    </location>
</feature>
<reference evidence="3" key="1">
    <citation type="journal article" date="2023" name="bioRxiv">
        <title>Improved chromosome-level genome assembly for marigold (Tagetes erecta).</title>
        <authorList>
            <person name="Jiang F."/>
            <person name="Yuan L."/>
            <person name="Wang S."/>
            <person name="Wang H."/>
            <person name="Xu D."/>
            <person name="Wang A."/>
            <person name="Fan W."/>
        </authorList>
    </citation>
    <scope>NUCLEOTIDE SEQUENCE</scope>
    <source>
        <strain evidence="3">WSJ</strain>
        <tissue evidence="3">Leaf</tissue>
    </source>
</reference>
<dbReference type="Pfam" id="PF05699">
    <property type="entry name" value="Dimer_Tnp_hAT"/>
    <property type="match status" value="1"/>
</dbReference>
<comment type="caution">
    <text evidence="3">The sequence shown here is derived from an EMBL/GenBank/DDBJ whole genome shotgun (WGS) entry which is preliminary data.</text>
</comment>
<evidence type="ECO:0000259" key="2">
    <source>
        <dbReference type="Pfam" id="PF05699"/>
    </source>
</evidence>